<reference evidence="4" key="1">
    <citation type="submission" date="2016-11" db="EMBL/GenBank/DDBJ databases">
        <authorList>
            <person name="Varghese N."/>
            <person name="Submissions S."/>
        </authorList>
    </citation>
    <scope>NUCLEOTIDE SEQUENCE [LARGE SCALE GENOMIC DNA]</scope>
    <source>
        <strain evidence="4">DSM 9756</strain>
    </source>
</reference>
<feature type="domain" description="Uncharacterized protein TP-0789" evidence="2">
    <location>
        <begin position="77"/>
        <end position="259"/>
    </location>
</feature>
<evidence type="ECO:0000313" key="3">
    <source>
        <dbReference type="EMBL" id="SHG26526.1"/>
    </source>
</evidence>
<keyword evidence="4" id="KW-1185">Reference proteome</keyword>
<dbReference type="InterPro" id="IPR033399">
    <property type="entry name" value="TP_0789-like"/>
</dbReference>
<evidence type="ECO:0000313" key="4">
    <source>
        <dbReference type="Proteomes" id="UP000184076"/>
    </source>
</evidence>
<evidence type="ECO:0000259" key="2">
    <source>
        <dbReference type="Pfam" id="PF17131"/>
    </source>
</evidence>
<organism evidence="3 4">
    <name type="scientific">Desulfacinum infernum DSM 9756</name>
    <dbReference type="NCBI Taxonomy" id="1121391"/>
    <lineage>
        <taxon>Bacteria</taxon>
        <taxon>Pseudomonadati</taxon>
        <taxon>Thermodesulfobacteriota</taxon>
        <taxon>Syntrophobacteria</taxon>
        <taxon>Syntrophobacterales</taxon>
        <taxon>Syntrophobacteraceae</taxon>
        <taxon>Desulfacinum</taxon>
    </lineage>
</organism>
<protein>
    <recommendedName>
        <fullName evidence="2">Uncharacterized protein TP-0789 domain-containing protein</fullName>
    </recommendedName>
</protein>
<feature type="signal peptide" evidence="1">
    <location>
        <begin position="1"/>
        <end position="25"/>
    </location>
</feature>
<evidence type="ECO:0000256" key="1">
    <source>
        <dbReference type="SAM" id="SignalP"/>
    </source>
</evidence>
<accession>A0A1M5IE20</accession>
<sequence length="260" mass="29470">MKAKTALFVAVLFSALAVSGLPCKAQTPTGKEIARRVYDRNVGSDSVAEAEMTLVSKSGHERVRTLRAYTKTDGPVRKALIRFLSPADIEGTGFLVLEREGAETEQFLYLPALRRARRIVSSQKSRSFVNSDFTYEDMERRPVEDFEHTLAGEEAVEQVPCWVVDSTPKSGVRSQYGRIRSWVAKDLDVPLRIHYFDKKGRPVKTYQVQSLQQIEGIWTETAVVMHNLEDDHRTLVKTLRIDYNTGLDDSAFTVRALETW</sequence>
<dbReference type="AlphaFoldDB" id="A0A1M5IE20"/>
<gene>
    <name evidence="3" type="ORF">SAMN02745206_03580</name>
</gene>
<dbReference type="CDD" id="cd16329">
    <property type="entry name" value="LolA_like"/>
    <property type="match status" value="1"/>
</dbReference>
<keyword evidence="1" id="KW-0732">Signal</keyword>
<dbReference type="RefSeq" id="WP_073041957.1">
    <property type="nucleotide sequence ID" value="NZ_FQVB01000055.1"/>
</dbReference>
<feature type="chain" id="PRO_5012319027" description="Uncharacterized protein TP-0789 domain-containing protein" evidence="1">
    <location>
        <begin position="26"/>
        <end position="260"/>
    </location>
</feature>
<proteinExistence type="predicted"/>
<dbReference type="EMBL" id="FQVB01000055">
    <property type="protein sequence ID" value="SHG26526.1"/>
    <property type="molecule type" value="Genomic_DNA"/>
</dbReference>
<dbReference type="Pfam" id="PF17131">
    <property type="entry name" value="LolA_like"/>
    <property type="match status" value="1"/>
</dbReference>
<dbReference type="Gene3D" id="2.50.20.10">
    <property type="entry name" value="Lipoprotein localisation LolA/LolB/LppX"/>
    <property type="match status" value="1"/>
</dbReference>
<name>A0A1M5IE20_9BACT</name>
<dbReference type="Proteomes" id="UP000184076">
    <property type="component" value="Unassembled WGS sequence"/>
</dbReference>
<dbReference type="STRING" id="1121391.SAMN02745206_03580"/>